<feature type="region of interest" description="Disordered" evidence="1">
    <location>
        <begin position="37"/>
        <end position="66"/>
    </location>
</feature>
<dbReference type="Proteomes" id="UP001275084">
    <property type="component" value="Unassembled WGS sequence"/>
</dbReference>
<evidence type="ECO:0008006" key="4">
    <source>
        <dbReference type="Google" id="ProtNLM"/>
    </source>
</evidence>
<evidence type="ECO:0000313" key="2">
    <source>
        <dbReference type="EMBL" id="KAK3349815.1"/>
    </source>
</evidence>
<evidence type="ECO:0000313" key="3">
    <source>
        <dbReference type="Proteomes" id="UP001275084"/>
    </source>
</evidence>
<accession>A0AAJ0HFH0</accession>
<dbReference type="PANTHER" id="PTHR42085:SF8">
    <property type="entry name" value="F-BOX DOMAIN-CONTAINING PROTEIN"/>
    <property type="match status" value="1"/>
</dbReference>
<dbReference type="EMBL" id="JAUIQD010000005">
    <property type="protein sequence ID" value="KAK3349815.1"/>
    <property type="molecule type" value="Genomic_DNA"/>
</dbReference>
<dbReference type="AlphaFoldDB" id="A0AAJ0HFH0"/>
<gene>
    <name evidence="2" type="ORF">B0T25DRAFT_549001</name>
</gene>
<dbReference type="PANTHER" id="PTHR42085">
    <property type="entry name" value="F-BOX DOMAIN-CONTAINING PROTEIN"/>
    <property type="match status" value="1"/>
</dbReference>
<keyword evidence="3" id="KW-1185">Reference proteome</keyword>
<reference evidence="2" key="1">
    <citation type="journal article" date="2023" name="Mol. Phylogenet. Evol.">
        <title>Genome-scale phylogeny and comparative genomics of the fungal order Sordariales.</title>
        <authorList>
            <person name="Hensen N."/>
            <person name="Bonometti L."/>
            <person name="Westerberg I."/>
            <person name="Brannstrom I.O."/>
            <person name="Guillou S."/>
            <person name="Cros-Aarteil S."/>
            <person name="Calhoun S."/>
            <person name="Haridas S."/>
            <person name="Kuo A."/>
            <person name="Mondo S."/>
            <person name="Pangilinan J."/>
            <person name="Riley R."/>
            <person name="LaButti K."/>
            <person name="Andreopoulos B."/>
            <person name="Lipzen A."/>
            <person name="Chen C."/>
            <person name="Yan M."/>
            <person name="Daum C."/>
            <person name="Ng V."/>
            <person name="Clum A."/>
            <person name="Steindorff A."/>
            <person name="Ohm R.A."/>
            <person name="Martin F."/>
            <person name="Silar P."/>
            <person name="Natvig D.O."/>
            <person name="Lalanne C."/>
            <person name="Gautier V."/>
            <person name="Ament-Velasquez S.L."/>
            <person name="Kruys A."/>
            <person name="Hutchinson M.I."/>
            <person name="Powell A.J."/>
            <person name="Barry K."/>
            <person name="Miller A.N."/>
            <person name="Grigoriev I.V."/>
            <person name="Debuchy R."/>
            <person name="Gladieux P."/>
            <person name="Hiltunen Thoren M."/>
            <person name="Johannesson H."/>
        </authorList>
    </citation>
    <scope>NUCLEOTIDE SEQUENCE</scope>
    <source>
        <strain evidence="2">CBS 955.72</strain>
    </source>
</reference>
<organism evidence="2 3">
    <name type="scientific">Lasiosphaeria hispida</name>
    <dbReference type="NCBI Taxonomy" id="260671"/>
    <lineage>
        <taxon>Eukaryota</taxon>
        <taxon>Fungi</taxon>
        <taxon>Dikarya</taxon>
        <taxon>Ascomycota</taxon>
        <taxon>Pezizomycotina</taxon>
        <taxon>Sordariomycetes</taxon>
        <taxon>Sordariomycetidae</taxon>
        <taxon>Sordariales</taxon>
        <taxon>Lasiosphaeriaceae</taxon>
        <taxon>Lasiosphaeria</taxon>
    </lineage>
</organism>
<dbReference type="InterPro" id="IPR038883">
    <property type="entry name" value="AN11006-like"/>
</dbReference>
<proteinExistence type="predicted"/>
<evidence type="ECO:0000256" key="1">
    <source>
        <dbReference type="SAM" id="MobiDB-lite"/>
    </source>
</evidence>
<protein>
    <recommendedName>
        <fullName evidence="4">F-box domain-containing protein</fullName>
    </recommendedName>
</protein>
<feature type="compositionally biased region" description="Polar residues" evidence="1">
    <location>
        <begin position="336"/>
        <end position="345"/>
    </location>
</feature>
<feature type="region of interest" description="Disordered" evidence="1">
    <location>
        <begin position="332"/>
        <end position="360"/>
    </location>
</feature>
<name>A0AAJ0HFH0_9PEZI</name>
<comment type="caution">
    <text evidence="2">The sequence shown here is derived from an EMBL/GenBank/DDBJ whole genome shotgun (WGS) entry which is preliminary data.</text>
</comment>
<reference evidence="2" key="2">
    <citation type="submission" date="2023-06" db="EMBL/GenBank/DDBJ databases">
        <authorList>
            <consortium name="Lawrence Berkeley National Laboratory"/>
            <person name="Haridas S."/>
            <person name="Hensen N."/>
            <person name="Bonometti L."/>
            <person name="Westerberg I."/>
            <person name="Brannstrom I.O."/>
            <person name="Guillou S."/>
            <person name="Cros-Aarteil S."/>
            <person name="Calhoun S."/>
            <person name="Kuo A."/>
            <person name="Mondo S."/>
            <person name="Pangilinan J."/>
            <person name="Riley R."/>
            <person name="Labutti K."/>
            <person name="Andreopoulos B."/>
            <person name="Lipzen A."/>
            <person name="Chen C."/>
            <person name="Yanf M."/>
            <person name="Daum C."/>
            <person name="Ng V."/>
            <person name="Clum A."/>
            <person name="Steindorff A."/>
            <person name="Ohm R."/>
            <person name="Martin F."/>
            <person name="Silar P."/>
            <person name="Natvig D."/>
            <person name="Lalanne C."/>
            <person name="Gautier V."/>
            <person name="Ament-Velasquez S.L."/>
            <person name="Kruys A."/>
            <person name="Hutchinson M.I."/>
            <person name="Powell A.J."/>
            <person name="Barry K."/>
            <person name="Miller A.N."/>
            <person name="Grigoriev I.V."/>
            <person name="Debuchy R."/>
            <person name="Gladieux P."/>
            <person name="Thoren M.H."/>
            <person name="Johannesson H."/>
        </authorList>
    </citation>
    <scope>NUCLEOTIDE SEQUENCE</scope>
    <source>
        <strain evidence="2">CBS 955.72</strain>
    </source>
</reference>
<sequence length="360" mass="40608">MPPSVQVTARPSGPGYPARLHCRKGIWGIFRPAMPASMRPAGHHKSPTSSKAKMPRAASSPRNKGNTVVTRFQPYRRCAQRPPRFSLFLRLPPELRLQVYDHLLHMPGALDVCGIWNDRPRTDVALLRVCRQIHIEASHVLYSTNTFCFLEHCDDFNDDMGDPELAYCRAWLRTIGPTNAGFIRNVHLRLREERPTQYYVDLLRGIAGCSPNVTRLALVSERHASSARLVNGHFISVWEPSQVNPISECALYQLCRSVRLFSLLKVLLLAGRRECQEMDRLCALFQCRVQAVECEDASRKDDHGSALWFQKMWYDGVPSGKDFPEVYRLNGEEASVSGSPGSSDTEAADEEDLDSGDEEL</sequence>
<feature type="compositionally biased region" description="Acidic residues" evidence="1">
    <location>
        <begin position="346"/>
        <end position="360"/>
    </location>
</feature>